<accession>A0A7V7RLV7</accession>
<dbReference type="InterPro" id="IPR053145">
    <property type="entry name" value="AB_hydrolase_Est10"/>
</dbReference>
<dbReference type="GO" id="GO:0004177">
    <property type="term" value="F:aminopeptidase activity"/>
    <property type="evidence" value="ECO:0007669"/>
    <property type="project" value="UniProtKB-EC"/>
</dbReference>
<dbReference type="PRINTS" id="PR00793">
    <property type="entry name" value="PROAMNOPTASE"/>
</dbReference>
<organism evidence="4 5">
    <name type="scientific">Bacillus mesophilum</name>
    <dbReference type="NCBI Taxonomy" id="1071718"/>
    <lineage>
        <taxon>Bacteria</taxon>
        <taxon>Bacillati</taxon>
        <taxon>Bacillota</taxon>
        <taxon>Bacilli</taxon>
        <taxon>Bacillales</taxon>
        <taxon>Bacillaceae</taxon>
        <taxon>Bacillus</taxon>
    </lineage>
</organism>
<dbReference type="OrthoDB" id="53505at2"/>
<comment type="similarity">
    <text evidence="1">Belongs to the peptidase S33 family.</text>
</comment>
<sequence length="321" mass="37495">MNKLASKCFFRKEYLTIDGHKHGMFIEGTSPDHPVMLYLHGGPGYPQYPMIQSAGLNWSDYVTVCYWDQRAAGMSYNSKTQGTLTIERFVQDALVVTAFLKREYKKEKIYLFGHSWGTLIGSILASTYPEHFIAYIGAGQMGRHLHSNADTVEFLLETAIERGDQKAEEEIQKVQIDEHFYKDNQYRKVFSRYLIKYGGGMKRADYSQMKSLLELFSCRRYTWREKLNIPKGIFTSYEAFAEQLAKLDVAELAHEFKIPVYVVQGKYDYQTSYKEAKRFFDSITAPYKKMYTFENSAHSPFLEEQETFMEIFKDEILLMQK</sequence>
<dbReference type="PANTHER" id="PTHR43265:SF1">
    <property type="entry name" value="ESTERASE ESTD"/>
    <property type="match status" value="1"/>
</dbReference>
<dbReference type="GO" id="GO:0006508">
    <property type="term" value="P:proteolysis"/>
    <property type="evidence" value="ECO:0007669"/>
    <property type="project" value="InterPro"/>
</dbReference>
<dbReference type="EMBL" id="WBOT01000004">
    <property type="protein sequence ID" value="KAB2331961.1"/>
    <property type="molecule type" value="Genomic_DNA"/>
</dbReference>
<reference evidence="4 5" key="1">
    <citation type="journal article" date="2014" name="Arch. Microbiol.">
        <title>Bacillus mesophilum sp. nov., strain IITR-54T, a novel 4-chlorobiphenyl dechlorinating bacterium.</title>
        <authorList>
            <person name="Manickam N."/>
            <person name="Singh N.K."/>
            <person name="Bajaj A."/>
            <person name="Kumar R.M."/>
            <person name="Kaur G."/>
            <person name="Kaur N."/>
            <person name="Bala M."/>
            <person name="Kumar A."/>
            <person name="Mayilraj S."/>
        </authorList>
    </citation>
    <scope>NUCLEOTIDE SEQUENCE [LARGE SCALE GENOMIC DNA]</scope>
    <source>
        <strain evidence="4 5">IITR-54</strain>
    </source>
</reference>
<evidence type="ECO:0000259" key="3">
    <source>
        <dbReference type="Pfam" id="PF00561"/>
    </source>
</evidence>
<evidence type="ECO:0000256" key="1">
    <source>
        <dbReference type="ARBA" id="ARBA00010088"/>
    </source>
</evidence>
<dbReference type="InterPro" id="IPR000073">
    <property type="entry name" value="AB_hydrolase_1"/>
</dbReference>
<dbReference type="PANTHER" id="PTHR43265">
    <property type="entry name" value="ESTERASE ESTD"/>
    <property type="match status" value="1"/>
</dbReference>
<comment type="caution">
    <text evidence="4">The sequence shown here is derived from an EMBL/GenBank/DDBJ whole genome shotgun (WGS) entry which is preliminary data.</text>
</comment>
<dbReference type="AlphaFoldDB" id="A0A7V7RLV7"/>
<dbReference type="Pfam" id="PF00561">
    <property type="entry name" value="Abhydrolase_1"/>
    <property type="match status" value="1"/>
</dbReference>
<evidence type="ECO:0000313" key="5">
    <source>
        <dbReference type="Proteomes" id="UP000441354"/>
    </source>
</evidence>
<gene>
    <name evidence="4" type="ORF">F7732_14975</name>
</gene>
<dbReference type="InterPro" id="IPR029058">
    <property type="entry name" value="AB_hydrolase_fold"/>
</dbReference>
<name>A0A7V7RLV7_9BACI</name>
<keyword evidence="5" id="KW-1185">Reference proteome</keyword>
<protein>
    <submittedName>
        <fullName evidence="4">Alpha/beta fold hydrolase</fullName>
    </submittedName>
</protein>
<dbReference type="SUPFAM" id="SSF53474">
    <property type="entry name" value="alpha/beta-Hydrolases"/>
    <property type="match status" value="1"/>
</dbReference>
<dbReference type="RefSeq" id="WP_151574820.1">
    <property type="nucleotide sequence ID" value="NZ_WBOT01000004.1"/>
</dbReference>
<evidence type="ECO:0000313" key="4">
    <source>
        <dbReference type="EMBL" id="KAB2331961.1"/>
    </source>
</evidence>
<keyword evidence="2 4" id="KW-0378">Hydrolase</keyword>
<dbReference type="Gene3D" id="3.40.50.1820">
    <property type="entry name" value="alpha/beta hydrolase"/>
    <property type="match status" value="1"/>
</dbReference>
<dbReference type="Proteomes" id="UP000441354">
    <property type="component" value="Unassembled WGS sequence"/>
</dbReference>
<evidence type="ECO:0000256" key="2">
    <source>
        <dbReference type="ARBA" id="ARBA00022801"/>
    </source>
</evidence>
<dbReference type="GO" id="GO:0052689">
    <property type="term" value="F:carboxylic ester hydrolase activity"/>
    <property type="evidence" value="ECO:0007669"/>
    <property type="project" value="TreeGrafter"/>
</dbReference>
<proteinExistence type="inferred from homology"/>
<feature type="domain" description="AB hydrolase-1" evidence="3">
    <location>
        <begin position="34"/>
        <end position="304"/>
    </location>
</feature>
<dbReference type="InterPro" id="IPR002410">
    <property type="entry name" value="Peptidase_S33"/>
</dbReference>